<evidence type="ECO:0000256" key="10">
    <source>
        <dbReference type="SAM" id="MobiDB-lite"/>
    </source>
</evidence>
<dbReference type="InterPro" id="IPR039171">
    <property type="entry name" value="Cwc2/Slt11"/>
</dbReference>
<dbReference type="PROSITE" id="PS50103">
    <property type="entry name" value="ZF_C3H1"/>
    <property type="match status" value="1"/>
</dbReference>
<keyword evidence="4 9" id="KW-0863">Zinc-finger</keyword>
<evidence type="ECO:0000256" key="3">
    <source>
        <dbReference type="ARBA" id="ARBA00022723"/>
    </source>
</evidence>
<evidence type="ECO:0000256" key="5">
    <source>
        <dbReference type="ARBA" id="ARBA00022833"/>
    </source>
</evidence>
<dbReference type="GO" id="GO:0008270">
    <property type="term" value="F:zinc ion binding"/>
    <property type="evidence" value="ECO:0007669"/>
    <property type="project" value="UniProtKB-KW"/>
</dbReference>
<dbReference type="Gene3D" id="3.30.70.330">
    <property type="match status" value="1"/>
</dbReference>
<dbReference type="GO" id="GO:0008380">
    <property type="term" value="P:RNA splicing"/>
    <property type="evidence" value="ECO:0007669"/>
    <property type="project" value="UniProtKB-KW"/>
</dbReference>
<sequence length="386" mass="42093">MGAQCPPSDVKRARRQVPEPVTAIRESHEPGTVNLWTGKRLGGRGAREAGPRVATKYRCQPELDSGWTRGEASGASYCCLYFARGLCHHGAECAFLHRVPDAAASLRHERDRAVDVFGRDRNPAHRDGRKRGAGSYERECRTLYVEFGGSSLGLDRVRAALESEFVDWGELEDVHVVARRPLAFVRFRWRAGAEFAKAASHQQRVAGLAEPLDVRWANDDPNPAARRRVDREREAAVREAYNAAVNELDPGAKRARLQELHLAATGQYPDTDAQYALAVGNGGGGEAASGYAIDDDDDDDLERPAGGWLDYYYNDTAAPAAKVSNTYTEDVDDVARYLTPEERAELEAGPRQGATTASEPEADRPQPQAAELSALLAGYGSDAASD</sequence>
<evidence type="ECO:0000256" key="9">
    <source>
        <dbReference type="PROSITE-ProRule" id="PRU00723"/>
    </source>
</evidence>
<evidence type="ECO:0000313" key="13">
    <source>
        <dbReference type="Proteomes" id="UP001255856"/>
    </source>
</evidence>
<feature type="region of interest" description="Disordered" evidence="10">
    <location>
        <begin position="338"/>
        <end position="386"/>
    </location>
</feature>
<comment type="subcellular location">
    <subcellularLocation>
        <location evidence="1">Nucleus</location>
    </subcellularLocation>
</comment>
<evidence type="ECO:0000256" key="4">
    <source>
        <dbReference type="ARBA" id="ARBA00022771"/>
    </source>
</evidence>
<dbReference type="Pfam" id="PF16131">
    <property type="entry name" value="Torus"/>
    <property type="match status" value="1"/>
</dbReference>
<keyword evidence="8" id="KW-0539">Nucleus</keyword>
<dbReference type="GO" id="GO:0036002">
    <property type="term" value="F:pre-mRNA binding"/>
    <property type="evidence" value="ECO:0007669"/>
    <property type="project" value="TreeGrafter"/>
</dbReference>
<dbReference type="InterPro" id="IPR000571">
    <property type="entry name" value="Znf_CCCH"/>
</dbReference>
<comment type="caution">
    <text evidence="12">The sequence shown here is derived from an EMBL/GenBank/DDBJ whole genome shotgun (WGS) entry which is preliminary data.</text>
</comment>
<protein>
    <recommendedName>
        <fullName evidence="11">C3H1-type domain-containing protein</fullName>
    </recommendedName>
</protein>
<dbReference type="GO" id="GO:0000974">
    <property type="term" value="C:Prp19 complex"/>
    <property type="evidence" value="ECO:0007669"/>
    <property type="project" value="TreeGrafter"/>
</dbReference>
<evidence type="ECO:0000256" key="7">
    <source>
        <dbReference type="ARBA" id="ARBA00023187"/>
    </source>
</evidence>
<dbReference type="SUPFAM" id="SSF90229">
    <property type="entry name" value="CCCH zinc finger"/>
    <property type="match status" value="1"/>
</dbReference>
<keyword evidence="5 9" id="KW-0862">Zinc</keyword>
<keyword evidence="7" id="KW-0508">mRNA splicing</keyword>
<dbReference type="GO" id="GO:0006397">
    <property type="term" value="P:mRNA processing"/>
    <property type="evidence" value="ECO:0007669"/>
    <property type="project" value="UniProtKB-KW"/>
</dbReference>
<dbReference type="InterPro" id="IPR012677">
    <property type="entry name" value="Nucleotide-bd_a/b_plait_sf"/>
</dbReference>
<dbReference type="Proteomes" id="UP001255856">
    <property type="component" value="Unassembled WGS sequence"/>
</dbReference>
<dbReference type="GO" id="GO:0017070">
    <property type="term" value="F:U6 snRNA binding"/>
    <property type="evidence" value="ECO:0007669"/>
    <property type="project" value="TreeGrafter"/>
</dbReference>
<dbReference type="InterPro" id="IPR032297">
    <property type="entry name" value="Torus"/>
</dbReference>
<feature type="zinc finger region" description="C3H1-type" evidence="9">
    <location>
        <begin position="78"/>
        <end position="100"/>
    </location>
</feature>
<keyword evidence="3 9" id="KW-0479">Metal-binding</keyword>
<organism evidence="12 13">
    <name type="scientific">Prototheca wickerhamii</name>
    <dbReference type="NCBI Taxonomy" id="3111"/>
    <lineage>
        <taxon>Eukaryota</taxon>
        <taxon>Viridiplantae</taxon>
        <taxon>Chlorophyta</taxon>
        <taxon>core chlorophytes</taxon>
        <taxon>Trebouxiophyceae</taxon>
        <taxon>Chlorellales</taxon>
        <taxon>Chlorellaceae</taxon>
        <taxon>Prototheca</taxon>
    </lineage>
</organism>
<dbReference type="PANTHER" id="PTHR14089">
    <property type="entry name" value="PRE-MRNA-SPLICING FACTOR RBM22"/>
    <property type="match status" value="1"/>
</dbReference>
<reference evidence="12" key="1">
    <citation type="submission" date="2021-01" db="EMBL/GenBank/DDBJ databases">
        <authorList>
            <person name="Eckstrom K.M.E."/>
        </authorList>
    </citation>
    <scope>NUCLEOTIDE SEQUENCE</scope>
    <source>
        <strain evidence="12">UVCC 0001</strain>
    </source>
</reference>
<evidence type="ECO:0000256" key="8">
    <source>
        <dbReference type="ARBA" id="ARBA00023242"/>
    </source>
</evidence>
<gene>
    <name evidence="12" type="ORF">QBZ16_003195</name>
</gene>
<dbReference type="InterPro" id="IPR036855">
    <property type="entry name" value="Znf_CCCH_sf"/>
</dbReference>
<evidence type="ECO:0000259" key="11">
    <source>
        <dbReference type="PROSITE" id="PS50103"/>
    </source>
</evidence>
<evidence type="ECO:0000313" key="12">
    <source>
        <dbReference type="EMBL" id="KAK2078355.1"/>
    </source>
</evidence>
<keyword evidence="2" id="KW-0507">mRNA processing</keyword>
<dbReference type="InterPro" id="IPR035979">
    <property type="entry name" value="RBD_domain_sf"/>
</dbReference>
<accession>A0AAD9IJI0</accession>
<feature type="compositionally biased region" description="Basic and acidic residues" evidence="10">
    <location>
        <begin position="338"/>
        <end position="348"/>
    </location>
</feature>
<dbReference type="PANTHER" id="PTHR14089:SF2">
    <property type="entry name" value="PRE-MRNA-SPLICING FACTOR CWC2"/>
    <property type="match status" value="1"/>
</dbReference>
<evidence type="ECO:0000256" key="2">
    <source>
        <dbReference type="ARBA" id="ARBA00022664"/>
    </source>
</evidence>
<dbReference type="GO" id="GO:0071006">
    <property type="term" value="C:U2-type catalytic step 1 spliceosome"/>
    <property type="evidence" value="ECO:0007669"/>
    <property type="project" value="TreeGrafter"/>
</dbReference>
<keyword evidence="13" id="KW-1185">Reference proteome</keyword>
<dbReference type="SUPFAM" id="SSF54928">
    <property type="entry name" value="RNA-binding domain, RBD"/>
    <property type="match status" value="1"/>
</dbReference>
<name>A0AAD9IJI0_PROWI</name>
<keyword evidence="6" id="KW-0694">RNA-binding</keyword>
<evidence type="ECO:0000256" key="6">
    <source>
        <dbReference type="ARBA" id="ARBA00022884"/>
    </source>
</evidence>
<feature type="domain" description="C3H1-type" evidence="11">
    <location>
        <begin position="78"/>
        <end position="100"/>
    </location>
</feature>
<proteinExistence type="predicted"/>
<evidence type="ECO:0000256" key="1">
    <source>
        <dbReference type="ARBA" id="ARBA00004123"/>
    </source>
</evidence>
<dbReference type="EMBL" id="JASFZW010000004">
    <property type="protein sequence ID" value="KAK2078355.1"/>
    <property type="molecule type" value="Genomic_DNA"/>
</dbReference>
<dbReference type="AlphaFoldDB" id="A0AAD9IJI0"/>
<dbReference type="GO" id="GO:0071007">
    <property type="term" value="C:U2-type catalytic step 2 spliceosome"/>
    <property type="evidence" value="ECO:0007669"/>
    <property type="project" value="TreeGrafter"/>
</dbReference>